<reference evidence="2 3" key="1">
    <citation type="journal article" date="2015" name="Nature">
        <title>rRNA introns, odd ribosomes, and small enigmatic genomes across a large radiation of phyla.</title>
        <authorList>
            <person name="Brown C.T."/>
            <person name="Hug L.A."/>
            <person name="Thomas B.C."/>
            <person name="Sharon I."/>
            <person name="Castelle C.J."/>
            <person name="Singh A."/>
            <person name="Wilkins M.J."/>
            <person name="Williams K.H."/>
            <person name="Banfield J.F."/>
        </authorList>
    </citation>
    <scope>NUCLEOTIDE SEQUENCE [LARGE SCALE GENOMIC DNA]</scope>
</reference>
<dbReference type="EMBL" id="LBOW01000007">
    <property type="protein sequence ID" value="KKP44610.1"/>
    <property type="molecule type" value="Genomic_DNA"/>
</dbReference>
<organism evidence="2 3">
    <name type="scientific">Candidatus Woesebacteria bacterium GW2011_GWB1_33_22</name>
    <dbReference type="NCBI Taxonomy" id="1618566"/>
    <lineage>
        <taxon>Bacteria</taxon>
        <taxon>Candidatus Woeseibacteriota</taxon>
    </lineage>
</organism>
<evidence type="ECO:0000313" key="2">
    <source>
        <dbReference type="EMBL" id="KKP44610.1"/>
    </source>
</evidence>
<proteinExistence type="predicted"/>
<dbReference type="SMART" id="SM01321">
    <property type="entry name" value="Y1_Tnp"/>
    <property type="match status" value="1"/>
</dbReference>
<dbReference type="PANTHER" id="PTHR34322">
    <property type="entry name" value="TRANSPOSASE, Y1_TNP DOMAIN-CONTAINING"/>
    <property type="match status" value="1"/>
</dbReference>
<sequence length="213" mass="25765">MPAKNAIKFYIPNSIYHIYNRGVNKDLIFKDEQDYKVFLNYLKECLSPVEDGSRFQVRNLKSFYTEIELLAFCLMPNHVHLLIKQKDKNSIKKFTKSLFTRYSMYFNKKYKREGPLFQGKYKAVNVMNKDYLLDISRYIHKNPLKFIKNLTDTYSSYAHYMGNINLSWVNKDIVLEYFKESTFMQYNNIKTYKYFVEEFKYRDENLDLTRSDS</sequence>
<dbReference type="GO" id="GO:0006313">
    <property type="term" value="P:DNA transposition"/>
    <property type="evidence" value="ECO:0007669"/>
    <property type="project" value="InterPro"/>
</dbReference>
<feature type="domain" description="Transposase IS200-like" evidence="1">
    <location>
        <begin position="11"/>
        <end position="142"/>
    </location>
</feature>
<accession>A0A0G0C0E2</accession>
<protein>
    <recommendedName>
        <fullName evidence="1">Transposase IS200-like domain-containing protein</fullName>
    </recommendedName>
</protein>
<gene>
    <name evidence="2" type="ORF">UR35_C0007G0026</name>
</gene>
<dbReference type="Proteomes" id="UP000034778">
    <property type="component" value="Unassembled WGS sequence"/>
</dbReference>
<comment type="caution">
    <text evidence="2">The sequence shown here is derived from an EMBL/GenBank/DDBJ whole genome shotgun (WGS) entry which is preliminary data.</text>
</comment>
<dbReference type="STRING" id="1618566.UR35_C0007G0026"/>
<dbReference type="GO" id="GO:0003677">
    <property type="term" value="F:DNA binding"/>
    <property type="evidence" value="ECO:0007669"/>
    <property type="project" value="InterPro"/>
</dbReference>
<dbReference type="InterPro" id="IPR036515">
    <property type="entry name" value="Transposase_17_sf"/>
</dbReference>
<dbReference type="Pfam" id="PF01797">
    <property type="entry name" value="Y1_Tnp"/>
    <property type="match status" value="1"/>
</dbReference>
<dbReference type="AlphaFoldDB" id="A0A0G0C0E2"/>
<name>A0A0G0C0E2_9BACT</name>
<dbReference type="PANTHER" id="PTHR34322:SF2">
    <property type="entry name" value="TRANSPOSASE IS200-LIKE DOMAIN-CONTAINING PROTEIN"/>
    <property type="match status" value="1"/>
</dbReference>
<dbReference type="Gene3D" id="3.30.70.1290">
    <property type="entry name" value="Transposase IS200-like"/>
    <property type="match status" value="1"/>
</dbReference>
<dbReference type="InterPro" id="IPR002686">
    <property type="entry name" value="Transposase_17"/>
</dbReference>
<evidence type="ECO:0000259" key="1">
    <source>
        <dbReference type="SMART" id="SM01321"/>
    </source>
</evidence>
<evidence type="ECO:0000313" key="3">
    <source>
        <dbReference type="Proteomes" id="UP000034778"/>
    </source>
</evidence>
<dbReference type="SUPFAM" id="SSF143422">
    <property type="entry name" value="Transposase IS200-like"/>
    <property type="match status" value="1"/>
</dbReference>
<dbReference type="GO" id="GO:0004803">
    <property type="term" value="F:transposase activity"/>
    <property type="evidence" value="ECO:0007669"/>
    <property type="project" value="InterPro"/>
</dbReference>